<evidence type="ECO:0000256" key="2">
    <source>
        <dbReference type="ARBA" id="ARBA00022692"/>
    </source>
</evidence>
<proteinExistence type="predicted"/>
<evidence type="ECO:0000256" key="4">
    <source>
        <dbReference type="ARBA" id="ARBA00023136"/>
    </source>
</evidence>
<evidence type="ECO:0000256" key="5">
    <source>
        <dbReference type="SAM" id="Phobius"/>
    </source>
</evidence>
<evidence type="ECO:0000313" key="10">
    <source>
        <dbReference type="Proteomes" id="UP000192315"/>
    </source>
</evidence>
<keyword evidence="3 5" id="KW-1133">Transmembrane helix</keyword>
<reference evidence="7 9" key="1">
    <citation type="journal article" date="2004" name="Proc. Natl. Acad. Sci. U.S.A.">
        <title>Genome sequence of Picrophilus torridus and its implications for life around pH 0.</title>
        <authorList>
            <person name="Futterer O."/>
            <person name="Angelov A."/>
            <person name="Liesegang H."/>
            <person name="Gottschalk G."/>
            <person name="Schleper C."/>
            <person name="Schepers B."/>
            <person name="Dock C."/>
            <person name="Antranikian G."/>
            <person name="Liebl W."/>
        </authorList>
    </citation>
    <scope>NUCLEOTIDE SEQUENCE [LARGE SCALE GENOMIC DNA]</scope>
    <source>
        <strain evidence="9">ATCC 700027 / DSM 9790 / JCM 10055 / NBRC 100828</strain>
        <strain evidence="7">DSM 9790</strain>
    </source>
</reference>
<dbReference type="eggNOG" id="arCOG02682">
    <property type="taxonomic scope" value="Archaea"/>
</dbReference>
<dbReference type="InParanoid" id="Q6KZZ1"/>
<reference evidence="7" key="2">
    <citation type="submission" date="2004-02" db="EMBL/GenBank/DDBJ databases">
        <authorList>
            <person name="Fuetterer O."/>
            <person name="Angelov A."/>
            <person name="Liesegang H."/>
            <person name="Gottschalk G."/>
            <person name="Schleper C."/>
            <person name="Schepers B."/>
            <person name="Dock C."/>
            <person name="Antranikian G."/>
            <person name="Liebl W."/>
        </authorList>
    </citation>
    <scope>NUCLEOTIDE SEQUENCE</scope>
    <source>
        <strain evidence="7">DSM 9790</strain>
    </source>
</reference>
<dbReference type="EMBL" id="AE017261">
    <property type="protein sequence ID" value="AAT43711.1"/>
    <property type="molecule type" value="Genomic_DNA"/>
</dbReference>
<keyword evidence="7" id="KW-0762">Sugar transport</keyword>
<evidence type="ECO:0000313" key="9">
    <source>
        <dbReference type="Proteomes" id="UP000000438"/>
    </source>
</evidence>
<dbReference type="STRING" id="263820.PTO1126"/>
<dbReference type="GO" id="GO:0005886">
    <property type="term" value="C:plasma membrane"/>
    <property type="evidence" value="ECO:0007669"/>
    <property type="project" value="TreeGrafter"/>
</dbReference>
<evidence type="ECO:0000313" key="7">
    <source>
        <dbReference type="EMBL" id="AAT43711.1"/>
    </source>
</evidence>
<dbReference type="RefSeq" id="WP_011177927.1">
    <property type="nucleotide sequence ID" value="NC_005877.1"/>
</dbReference>
<sequence length="419" mass="46900">MEKYWKFTIAAFLGVLLFAFDFEIFLASIPGLIVLFKLNLGDVSIINDTAFGVSAVSAFLFGFLADRYGRRLLFMLTVLIYSIGSFFTGLSFSTAMFAASRSFASIGAGSDEPLGFTLTAETAPHEKRGRQMLITSIGFPVGQTLGAAAVYLFEYTGIKITYIFFIGVLPALLILYFRRALPETERFQDYKNAKRAYLEHKNYNEKYPVDMKKAIKNSFSQMFDSDLRKKSAIFAIYTAILSGSATIYLVALPIYFIEVKHIAFLDALSFEFISFGIGIIGYVFAGLTGNRIGRRNVMIIFMILSAVATILIVESTMYYLILAFNVVFIFFLLSQWAAWPFYVNDMFPTRVRATASTYGYAFMWIGNIILPTLLLSLVSVTGWNYAIIYVLFIPLIISAVAVSVLPLDKPNNVLENNAI</sequence>
<dbReference type="InterPro" id="IPR011701">
    <property type="entry name" value="MFS"/>
</dbReference>
<feature type="transmembrane region" description="Helical" evidence="5">
    <location>
        <begin position="45"/>
        <end position="65"/>
    </location>
</feature>
<organism evidence="7 9">
    <name type="scientific">Picrophilus torridus (strain ATCC 700027 / DSM 9790 / JCM 10055 / NBRC 100828 / KAW 2/3)</name>
    <dbReference type="NCBI Taxonomy" id="1122961"/>
    <lineage>
        <taxon>Archaea</taxon>
        <taxon>Methanobacteriati</taxon>
        <taxon>Thermoplasmatota</taxon>
        <taxon>Thermoplasmata</taxon>
        <taxon>Thermoplasmatales</taxon>
        <taxon>Picrophilaceae</taxon>
        <taxon>Picrophilus</taxon>
    </lineage>
</organism>
<keyword evidence="10" id="KW-1185">Reference proteome</keyword>
<dbReference type="GO" id="GO:0046943">
    <property type="term" value="F:carboxylic acid transmembrane transporter activity"/>
    <property type="evidence" value="ECO:0007669"/>
    <property type="project" value="TreeGrafter"/>
</dbReference>
<dbReference type="OrthoDB" id="117970at2157"/>
<dbReference type="Pfam" id="PF07690">
    <property type="entry name" value="MFS_1"/>
    <property type="match status" value="1"/>
</dbReference>
<dbReference type="Proteomes" id="UP000192315">
    <property type="component" value="Unassembled WGS sequence"/>
</dbReference>
<feature type="transmembrane region" description="Helical" evidence="5">
    <location>
        <begin position="297"/>
        <end position="313"/>
    </location>
</feature>
<gene>
    <name evidence="7" type="ordered locus">PTO1126</name>
    <name evidence="8" type="ORF">SAMN02745355_1263</name>
</gene>
<feature type="transmembrane region" description="Helical" evidence="5">
    <location>
        <begin position="360"/>
        <end position="380"/>
    </location>
</feature>
<keyword evidence="2 5" id="KW-0812">Transmembrane</keyword>
<dbReference type="InterPro" id="IPR036259">
    <property type="entry name" value="MFS_trans_sf"/>
</dbReference>
<dbReference type="PROSITE" id="PS50850">
    <property type="entry name" value="MFS"/>
    <property type="match status" value="1"/>
</dbReference>
<comment type="subcellular location">
    <subcellularLocation>
        <location evidence="1">Membrane</location>
        <topology evidence="1">Multi-pass membrane protein</topology>
    </subcellularLocation>
</comment>
<feature type="transmembrane region" description="Helical" evidence="5">
    <location>
        <begin position="72"/>
        <end position="92"/>
    </location>
</feature>
<dbReference type="KEGG" id="pto:PTO1126"/>
<feature type="domain" description="Major facilitator superfamily (MFS) profile" evidence="6">
    <location>
        <begin position="7"/>
        <end position="411"/>
    </location>
</feature>
<reference evidence="8 10" key="3">
    <citation type="submission" date="2017-04" db="EMBL/GenBank/DDBJ databases">
        <authorList>
            <person name="Varghese N."/>
            <person name="Submissions S."/>
        </authorList>
    </citation>
    <scope>NUCLEOTIDE SEQUENCE [LARGE SCALE GENOMIC DNA]</scope>
    <source>
        <strain evidence="8 10">DSM 9789</strain>
    </source>
</reference>
<dbReference type="GeneID" id="2845314"/>
<dbReference type="PANTHER" id="PTHR23508">
    <property type="entry name" value="CARBOXYLIC ACID TRANSPORTER PROTEIN HOMOLOG"/>
    <property type="match status" value="1"/>
</dbReference>
<dbReference type="HOGENOM" id="CLU_001265_46_6_2"/>
<dbReference type="PANTHER" id="PTHR23508:SF10">
    <property type="entry name" value="CARBOXYLIC ACID TRANSPORTER PROTEIN HOMOLOG"/>
    <property type="match status" value="1"/>
</dbReference>
<feature type="transmembrane region" description="Helical" evidence="5">
    <location>
        <begin position="160"/>
        <end position="177"/>
    </location>
</feature>
<dbReference type="Gene3D" id="1.20.1250.20">
    <property type="entry name" value="MFS general substrate transporter like domains"/>
    <property type="match status" value="1"/>
</dbReference>
<dbReference type="SUPFAM" id="SSF103473">
    <property type="entry name" value="MFS general substrate transporter"/>
    <property type="match status" value="1"/>
</dbReference>
<dbReference type="AlphaFoldDB" id="Q6KZZ1"/>
<keyword evidence="7" id="KW-0813">Transport</keyword>
<protein>
    <submittedName>
        <fullName evidence="8">Sugar phosphate permease</fullName>
    </submittedName>
    <submittedName>
        <fullName evidence="7">Sugar transporter</fullName>
    </submittedName>
</protein>
<dbReference type="PaxDb" id="263820-PTO1126"/>
<evidence type="ECO:0000256" key="3">
    <source>
        <dbReference type="ARBA" id="ARBA00022989"/>
    </source>
</evidence>
<feature type="transmembrane region" description="Helical" evidence="5">
    <location>
        <begin position="232"/>
        <end position="256"/>
    </location>
</feature>
<feature type="transmembrane region" description="Helical" evidence="5">
    <location>
        <begin position="386"/>
        <end position="407"/>
    </location>
</feature>
<feature type="transmembrane region" description="Helical" evidence="5">
    <location>
        <begin position="262"/>
        <end position="285"/>
    </location>
</feature>
<name>Q6KZZ1_PICTO</name>
<dbReference type="EMBL" id="FWYE01000003">
    <property type="protein sequence ID" value="SMD31335.1"/>
    <property type="molecule type" value="Genomic_DNA"/>
</dbReference>
<evidence type="ECO:0000259" key="6">
    <source>
        <dbReference type="PROSITE" id="PS50850"/>
    </source>
</evidence>
<dbReference type="Proteomes" id="UP000000438">
    <property type="component" value="Chromosome"/>
</dbReference>
<evidence type="ECO:0000313" key="8">
    <source>
        <dbReference type="EMBL" id="SMD31335.1"/>
    </source>
</evidence>
<feature type="transmembrane region" description="Helical" evidence="5">
    <location>
        <begin position="7"/>
        <end position="33"/>
    </location>
</feature>
<keyword evidence="4 5" id="KW-0472">Membrane</keyword>
<dbReference type="InterPro" id="IPR020846">
    <property type="entry name" value="MFS_dom"/>
</dbReference>
<accession>Q6KZZ1</accession>
<feature type="transmembrane region" description="Helical" evidence="5">
    <location>
        <begin position="319"/>
        <end position="339"/>
    </location>
</feature>
<evidence type="ECO:0000256" key="1">
    <source>
        <dbReference type="ARBA" id="ARBA00004141"/>
    </source>
</evidence>
<accession>A0A8G2L8D8</accession>